<organism evidence="2 3">
    <name type="scientific">Bowmanella dokdonensis</name>
    <dbReference type="NCBI Taxonomy" id="751969"/>
    <lineage>
        <taxon>Bacteria</taxon>
        <taxon>Pseudomonadati</taxon>
        <taxon>Pseudomonadota</taxon>
        <taxon>Gammaproteobacteria</taxon>
        <taxon>Alteromonadales</taxon>
        <taxon>Alteromonadaceae</taxon>
        <taxon>Bowmanella</taxon>
    </lineage>
</organism>
<feature type="transmembrane region" description="Helical" evidence="1">
    <location>
        <begin position="20"/>
        <end position="41"/>
    </location>
</feature>
<accession>A0A939DTB7</accession>
<dbReference type="EMBL" id="JAFKCV010000019">
    <property type="protein sequence ID" value="MBN7827531.1"/>
    <property type="molecule type" value="Genomic_DNA"/>
</dbReference>
<evidence type="ECO:0000313" key="3">
    <source>
        <dbReference type="Proteomes" id="UP000664654"/>
    </source>
</evidence>
<dbReference type="NCBIfam" id="TIGR02532">
    <property type="entry name" value="IV_pilin_GFxxxE"/>
    <property type="match status" value="1"/>
</dbReference>
<dbReference type="InterPro" id="IPR012902">
    <property type="entry name" value="N_methyl_site"/>
</dbReference>
<name>A0A939DTB7_9ALTE</name>
<proteinExistence type="predicted"/>
<keyword evidence="3" id="KW-1185">Reference proteome</keyword>
<keyword evidence="1" id="KW-0812">Transmembrane</keyword>
<keyword evidence="1" id="KW-0472">Membrane</keyword>
<reference evidence="2" key="1">
    <citation type="submission" date="2021-03" db="EMBL/GenBank/DDBJ databases">
        <title>novel species isolated from a fishpond in China.</title>
        <authorList>
            <person name="Lu H."/>
            <person name="Cai Z."/>
        </authorList>
    </citation>
    <scope>NUCLEOTIDE SEQUENCE</scope>
    <source>
        <strain evidence="2">JCM 30855</strain>
    </source>
</reference>
<protein>
    <submittedName>
        <fullName evidence="2">Prepilin-type N-terminal cleavage/methylation domain-containing protein</fullName>
    </submittedName>
</protein>
<comment type="caution">
    <text evidence="2">The sequence shown here is derived from an EMBL/GenBank/DDBJ whole genome shotgun (WGS) entry which is preliminary data.</text>
</comment>
<dbReference type="AlphaFoldDB" id="A0A939DTB7"/>
<evidence type="ECO:0000313" key="2">
    <source>
        <dbReference type="EMBL" id="MBN7827531.1"/>
    </source>
</evidence>
<evidence type="ECO:0000256" key="1">
    <source>
        <dbReference type="SAM" id="Phobius"/>
    </source>
</evidence>
<gene>
    <name evidence="2" type="ORF">J0A66_20035</name>
</gene>
<dbReference type="Proteomes" id="UP000664654">
    <property type="component" value="Unassembled WGS sequence"/>
</dbReference>
<keyword evidence="1" id="KW-1133">Transmembrane helix</keyword>
<dbReference type="RefSeq" id="WP_206575639.1">
    <property type="nucleotide sequence ID" value="NZ_JAFKCV010000019.1"/>
</dbReference>
<sequence>MRGELLPVRHLPSGFSLVELLISMVVLTSIIFLGSYAYAVFIAKWDGQLGKFDQKVEQSRNLILLHRVLQGITPYVVENDNGDPMLAFDGRSSTITTVTSAPLFSDGLATVMLLVEHGESATRLEYFENPGAGYSETQLKAGDQWRYHKLLLAVDSPLIFSFFAWPSLEQKVLYQEGLSISGQHVVPGWYKAYNAKTTQMLPLAISLSLGEEGMLLVDLADKAEQKLAPYHDNYQ</sequence>